<name>A0A9Q1EBR4_SYNKA</name>
<sequence>MSLALPTEVVRRYVSNSDSMSGDLLNAPAAPAVHTRVARSSSESGEKRKVSKPNLGGLDLTQLLTLLVAILSPPTPPATGGR</sequence>
<feature type="region of interest" description="Disordered" evidence="1">
    <location>
        <begin position="31"/>
        <end position="55"/>
    </location>
</feature>
<gene>
    <name evidence="2" type="ORF">SKAU_G00391880</name>
</gene>
<reference evidence="2" key="1">
    <citation type="journal article" date="2023" name="Science">
        <title>Genome structures resolve the early diversification of teleost fishes.</title>
        <authorList>
            <person name="Parey E."/>
            <person name="Louis A."/>
            <person name="Montfort J."/>
            <person name="Bouchez O."/>
            <person name="Roques C."/>
            <person name="Iampietro C."/>
            <person name="Lluch J."/>
            <person name="Castinel A."/>
            <person name="Donnadieu C."/>
            <person name="Desvignes T."/>
            <person name="Floi Bucao C."/>
            <person name="Jouanno E."/>
            <person name="Wen M."/>
            <person name="Mejri S."/>
            <person name="Dirks R."/>
            <person name="Jansen H."/>
            <person name="Henkel C."/>
            <person name="Chen W.J."/>
            <person name="Zahm M."/>
            <person name="Cabau C."/>
            <person name="Klopp C."/>
            <person name="Thompson A.W."/>
            <person name="Robinson-Rechavi M."/>
            <person name="Braasch I."/>
            <person name="Lecointre G."/>
            <person name="Bobe J."/>
            <person name="Postlethwait J.H."/>
            <person name="Berthelot C."/>
            <person name="Roest Crollius H."/>
            <person name="Guiguen Y."/>
        </authorList>
    </citation>
    <scope>NUCLEOTIDE SEQUENCE</scope>
    <source>
        <strain evidence="2">WJC10195</strain>
    </source>
</reference>
<dbReference type="EMBL" id="JAINUF010000020">
    <property type="protein sequence ID" value="KAJ8335846.1"/>
    <property type="molecule type" value="Genomic_DNA"/>
</dbReference>
<organism evidence="2 3">
    <name type="scientific">Synaphobranchus kaupii</name>
    <name type="common">Kaup's arrowtooth eel</name>
    <dbReference type="NCBI Taxonomy" id="118154"/>
    <lineage>
        <taxon>Eukaryota</taxon>
        <taxon>Metazoa</taxon>
        <taxon>Chordata</taxon>
        <taxon>Craniata</taxon>
        <taxon>Vertebrata</taxon>
        <taxon>Euteleostomi</taxon>
        <taxon>Actinopterygii</taxon>
        <taxon>Neopterygii</taxon>
        <taxon>Teleostei</taxon>
        <taxon>Anguilliformes</taxon>
        <taxon>Synaphobranchidae</taxon>
        <taxon>Synaphobranchus</taxon>
    </lineage>
</organism>
<dbReference type="AlphaFoldDB" id="A0A9Q1EBR4"/>
<evidence type="ECO:0000256" key="1">
    <source>
        <dbReference type="SAM" id="MobiDB-lite"/>
    </source>
</evidence>
<evidence type="ECO:0000313" key="2">
    <source>
        <dbReference type="EMBL" id="KAJ8335846.1"/>
    </source>
</evidence>
<proteinExistence type="predicted"/>
<dbReference type="Proteomes" id="UP001152622">
    <property type="component" value="Chromosome 20"/>
</dbReference>
<protein>
    <submittedName>
        <fullName evidence="2">Uncharacterized protein</fullName>
    </submittedName>
</protein>
<keyword evidence="3" id="KW-1185">Reference proteome</keyword>
<evidence type="ECO:0000313" key="3">
    <source>
        <dbReference type="Proteomes" id="UP001152622"/>
    </source>
</evidence>
<comment type="caution">
    <text evidence="2">The sequence shown here is derived from an EMBL/GenBank/DDBJ whole genome shotgun (WGS) entry which is preliminary data.</text>
</comment>
<accession>A0A9Q1EBR4</accession>